<evidence type="ECO:0000313" key="11">
    <source>
        <dbReference type="Proteomes" id="UP000063699"/>
    </source>
</evidence>
<dbReference type="InterPro" id="IPR015892">
    <property type="entry name" value="Carbonic_anhydrase_CS"/>
</dbReference>
<dbReference type="PROSITE" id="PS00705">
    <property type="entry name" value="PROK_CO2_ANHYDRASE_2"/>
    <property type="match status" value="1"/>
</dbReference>
<dbReference type="RefSeq" id="WP_054297165.1">
    <property type="nucleotide sequence ID" value="NZ_CP012752.1"/>
</dbReference>
<feature type="binding site" evidence="8">
    <location>
        <position position="38"/>
    </location>
    <ligand>
        <name>Zn(2+)</name>
        <dbReference type="ChEBI" id="CHEBI:29105"/>
    </ligand>
</feature>
<evidence type="ECO:0000313" key="10">
    <source>
        <dbReference type="EMBL" id="ALG15311.1"/>
    </source>
</evidence>
<dbReference type="EC" id="4.2.1.1" evidence="2 9"/>
<dbReference type="Proteomes" id="UP000063699">
    <property type="component" value="Chromosome"/>
</dbReference>
<dbReference type="Pfam" id="PF00484">
    <property type="entry name" value="Pro_CA"/>
    <property type="match status" value="1"/>
</dbReference>
<evidence type="ECO:0000256" key="8">
    <source>
        <dbReference type="PIRSR" id="PIRSR601765-1"/>
    </source>
</evidence>
<reference evidence="10 11" key="1">
    <citation type="submission" date="2015-07" db="EMBL/GenBank/DDBJ databases">
        <title>Genome sequencing of Kibdelosporangium phytohabitans.</title>
        <authorList>
            <person name="Qin S."/>
            <person name="Xing K."/>
        </authorList>
    </citation>
    <scope>NUCLEOTIDE SEQUENCE [LARGE SCALE GENOMIC DNA]</scope>
    <source>
        <strain evidence="10 11">KLBMP1111</strain>
    </source>
</reference>
<evidence type="ECO:0000256" key="7">
    <source>
        <dbReference type="ARBA" id="ARBA00048348"/>
    </source>
</evidence>
<gene>
    <name evidence="10" type="ORF">AOZ06_35650</name>
</gene>
<feature type="binding site" evidence="8">
    <location>
        <position position="40"/>
    </location>
    <ligand>
        <name>Zn(2+)</name>
        <dbReference type="ChEBI" id="CHEBI:29105"/>
    </ligand>
</feature>
<feature type="binding site" evidence="8">
    <location>
        <position position="101"/>
    </location>
    <ligand>
        <name>Zn(2+)</name>
        <dbReference type="ChEBI" id="CHEBI:29105"/>
    </ligand>
</feature>
<comment type="function">
    <text evidence="9">Reversible hydration of carbon dioxide.</text>
</comment>
<evidence type="ECO:0000256" key="9">
    <source>
        <dbReference type="RuleBase" id="RU003956"/>
    </source>
</evidence>
<protein>
    <recommendedName>
        <fullName evidence="2 9">Carbonic anhydrase</fullName>
        <ecNumber evidence="2 9">4.2.1.1</ecNumber>
    </recommendedName>
    <alternativeName>
        <fullName evidence="9">Carbonate dehydratase</fullName>
    </alternativeName>
</protein>
<feature type="binding site" evidence="8">
    <location>
        <position position="98"/>
    </location>
    <ligand>
        <name>Zn(2+)</name>
        <dbReference type="ChEBI" id="CHEBI:29105"/>
    </ligand>
</feature>
<keyword evidence="11" id="KW-1185">Reference proteome</keyword>
<dbReference type="KEGG" id="kphy:AOZ06_35650"/>
<evidence type="ECO:0000256" key="2">
    <source>
        <dbReference type="ARBA" id="ARBA00012925"/>
    </source>
</evidence>
<comment type="similarity">
    <text evidence="1 9">Belongs to the beta-class carbonic anhydrase family.</text>
</comment>
<sequence>MQPLIDHARGFAGAVAGRRDEFARLGDGQKPEALFISCSDSRVMPALITGAQPGQLFELRNAGNIVPPHRSDASCAVAGTVEFAVRALGVSDIVVCGHSHCGAVQGLLNQSGLSVMPQVRRWLTQAGHGTGHSEVDLDAAVMRHVRTQLDHVRTHPCVVEGVAAGTLRLHAWFYRVTTGEVLANEPGTPNFLPL</sequence>
<keyword evidence="3 8" id="KW-0479">Metal-binding</keyword>
<comment type="cofactor">
    <cofactor evidence="8">
        <name>Zn(2+)</name>
        <dbReference type="ChEBI" id="CHEBI:29105"/>
    </cofactor>
    <text evidence="8">Binds 1 zinc ion per subunit.</text>
</comment>
<dbReference type="SMART" id="SM00947">
    <property type="entry name" value="Pro_CA"/>
    <property type="match status" value="1"/>
</dbReference>
<dbReference type="AlphaFoldDB" id="A0A0N7F5V8"/>
<dbReference type="InterPro" id="IPR036874">
    <property type="entry name" value="Carbonic_anhydrase_sf"/>
</dbReference>
<evidence type="ECO:0000256" key="6">
    <source>
        <dbReference type="ARBA" id="ARBA00024993"/>
    </source>
</evidence>
<evidence type="ECO:0000256" key="4">
    <source>
        <dbReference type="ARBA" id="ARBA00022833"/>
    </source>
</evidence>
<evidence type="ECO:0000256" key="1">
    <source>
        <dbReference type="ARBA" id="ARBA00006217"/>
    </source>
</evidence>
<accession>A0A0N7F5V8</accession>
<keyword evidence="5 9" id="KW-0456">Lyase</keyword>
<dbReference type="EMBL" id="CP012752">
    <property type="protein sequence ID" value="ALG15311.1"/>
    <property type="molecule type" value="Genomic_DNA"/>
</dbReference>
<dbReference type="GO" id="GO:0004089">
    <property type="term" value="F:carbonate dehydratase activity"/>
    <property type="evidence" value="ECO:0007669"/>
    <property type="project" value="UniProtKB-UniRule"/>
</dbReference>
<dbReference type="PANTHER" id="PTHR11002">
    <property type="entry name" value="CARBONIC ANHYDRASE"/>
    <property type="match status" value="1"/>
</dbReference>
<organism evidence="10 11">
    <name type="scientific">Kibdelosporangium phytohabitans</name>
    <dbReference type="NCBI Taxonomy" id="860235"/>
    <lineage>
        <taxon>Bacteria</taxon>
        <taxon>Bacillati</taxon>
        <taxon>Actinomycetota</taxon>
        <taxon>Actinomycetes</taxon>
        <taxon>Pseudonocardiales</taxon>
        <taxon>Pseudonocardiaceae</taxon>
        <taxon>Kibdelosporangium</taxon>
    </lineage>
</organism>
<evidence type="ECO:0000256" key="5">
    <source>
        <dbReference type="ARBA" id="ARBA00023239"/>
    </source>
</evidence>
<evidence type="ECO:0000256" key="3">
    <source>
        <dbReference type="ARBA" id="ARBA00022723"/>
    </source>
</evidence>
<dbReference type="PANTHER" id="PTHR11002:SF76">
    <property type="entry name" value="CARBONIC ANHYDRASE"/>
    <property type="match status" value="1"/>
</dbReference>
<dbReference type="Gene3D" id="3.40.1050.10">
    <property type="entry name" value="Carbonic anhydrase"/>
    <property type="match status" value="1"/>
</dbReference>
<dbReference type="SUPFAM" id="SSF53056">
    <property type="entry name" value="beta-carbonic anhydrase, cab"/>
    <property type="match status" value="1"/>
</dbReference>
<comment type="function">
    <text evidence="6">Catalyzes the reversible hydration of carbon dioxide to form bicarbonate.</text>
</comment>
<dbReference type="PROSITE" id="PS00704">
    <property type="entry name" value="PROK_CO2_ANHYDRASE_1"/>
    <property type="match status" value="1"/>
</dbReference>
<name>A0A0N7F5V8_9PSEU</name>
<comment type="catalytic activity">
    <reaction evidence="7 9">
        <text>hydrogencarbonate + H(+) = CO2 + H2O</text>
        <dbReference type="Rhea" id="RHEA:10748"/>
        <dbReference type="ChEBI" id="CHEBI:15377"/>
        <dbReference type="ChEBI" id="CHEBI:15378"/>
        <dbReference type="ChEBI" id="CHEBI:16526"/>
        <dbReference type="ChEBI" id="CHEBI:17544"/>
        <dbReference type="EC" id="4.2.1.1"/>
    </reaction>
</comment>
<dbReference type="STRING" id="860235.AOZ06_35650"/>
<dbReference type="OrthoDB" id="9771198at2"/>
<dbReference type="GO" id="GO:0008270">
    <property type="term" value="F:zinc ion binding"/>
    <property type="evidence" value="ECO:0007669"/>
    <property type="project" value="UniProtKB-UniRule"/>
</dbReference>
<dbReference type="InterPro" id="IPR001765">
    <property type="entry name" value="Carbonic_anhydrase"/>
</dbReference>
<proteinExistence type="inferred from homology"/>
<keyword evidence="4 8" id="KW-0862">Zinc</keyword>
<dbReference type="GO" id="GO:0015976">
    <property type="term" value="P:carbon utilization"/>
    <property type="evidence" value="ECO:0007669"/>
    <property type="project" value="InterPro"/>
</dbReference>